<proteinExistence type="predicted"/>
<reference evidence="1" key="2">
    <citation type="journal article" date="2009" name="Environ. Microbiol.">
        <title>Genome sequence of Desulfobacterium autotrophicum HRM2, a marine sulfate reducer oxidizing organic carbon completely to carbon dioxide.</title>
        <authorList>
            <person name="Strittmatter A.W."/>
            <person name="Liesegang H."/>
            <person name="Rabus R."/>
            <person name="Decker I."/>
            <person name="Amann J."/>
            <person name="Andres S."/>
            <person name="Henne A."/>
            <person name="Fricke W.F."/>
            <person name="Martinez-Arias R."/>
            <person name="Bartels D."/>
            <person name="Goesmann A."/>
            <person name="Krause L."/>
            <person name="Puehler A."/>
            <person name="Klenk H.P."/>
            <person name="Richter M."/>
            <person name="Schuler M."/>
            <person name="Gloeckner F.O."/>
            <person name="Meyerdierks A."/>
            <person name="Gottschalk G."/>
            <person name="Amann R."/>
        </authorList>
    </citation>
    <scope>NUCLEOTIDE SEQUENCE [LARGE SCALE GENOMIC DNA]</scope>
    <source>
        <strain evidence="1">HRM2</strain>
    </source>
</reference>
<evidence type="ECO:0000313" key="1">
    <source>
        <dbReference type="EMBL" id="ACN16260.1"/>
    </source>
</evidence>
<dbReference type="OrthoDB" id="598068at2"/>
<dbReference type="HOGENOM" id="CLU_1228283_0_0_7"/>
<organism evidence="1 2">
    <name type="scientific">Desulforapulum autotrophicum (strain ATCC 43914 / DSM 3382 / VKM B-1955 / HRM2)</name>
    <name type="common">Desulfobacterium autotrophicum</name>
    <dbReference type="NCBI Taxonomy" id="177437"/>
    <lineage>
        <taxon>Bacteria</taxon>
        <taxon>Pseudomonadati</taxon>
        <taxon>Thermodesulfobacteriota</taxon>
        <taxon>Desulfobacteria</taxon>
        <taxon>Desulfobacterales</taxon>
        <taxon>Desulfobacteraceae</taxon>
        <taxon>Desulforapulum</taxon>
    </lineage>
</organism>
<gene>
    <name evidence="1" type="ordered locus">HRM2_31790</name>
</gene>
<dbReference type="AlphaFoldDB" id="C0QLF6"/>
<dbReference type="RefSeq" id="WP_015905022.1">
    <property type="nucleotide sequence ID" value="NC_012108.1"/>
</dbReference>
<dbReference type="EMBL" id="CP001087">
    <property type="protein sequence ID" value="ACN16260.1"/>
    <property type="molecule type" value="Genomic_DNA"/>
</dbReference>
<evidence type="ECO:0008006" key="3">
    <source>
        <dbReference type="Google" id="ProtNLM"/>
    </source>
</evidence>
<dbReference type="Proteomes" id="UP000000442">
    <property type="component" value="Chromosome"/>
</dbReference>
<protein>
    <recommendedName>
        <fullName evidence="3">Zinc ribbon domain-containing protein</fullName>
    </recommendedName>
</protein>
<sequence>MAFETKEEVLEKILNMERPLCPHCKKQMSLWEVPDIAFGDGLGWGTPYLFVCFNDECSSFKKGWDEIQETMEHVASYRCINSPGCDNFEYMPVFSSIGGTGQMLDDNVLDMREATKEAMKQGFSLLTDFYISKDWDEILKILLDPIQPARVRLKAAEMVGELGDVDAIEHLLNHKYSSPILTKAVEDAVAVLHERHYTRECPHCAEIIKKRATVCKHCNKAVPKG</sequence>
<accession>C0QLF6</accession>
<keyword evidence="2" id="KW-1185">Reference proteome</keyword>
<evidence type="ECO:0000313" key="2">
    <source>
        <dbReference type="Proteomes" id="UP000000442"/>
    </source>
</evidence>
<dbReference type="KEGG" id="dat:HRM2_31790"/>
<name>C0QLF6_DESAH</name>
<dbReference type="eggNOG" id="COG1413">
    <property type="taxonomic scope" value="Bacteria"/>
</dbReference>
<reference evidence="1" key="1">
    <citation type="submission" date="2008-05" db="EMBL/GenBank/DDBJ databases">
        <authorList>
            <person name="Strittmatter A."/>
            <person name="Liesegang H."/>
            <person name="Rabus R."/>
            <person name="Decker I."/>
            <person name="Amann J."/>
            <person name="Andres S."/>
            <person name="Henne A."/>
            <person name="Martinez-Arias R."/>
            <person name="Bartels D."/>
            <person name="Goesmann A."/>
            <person name="Krause L."/>
            <person name="Puehler A."/>
            <person name="Klenk H.-K."/>
            <person name="Richter M."/>
            <person name="Schueler M."/>
            <person name="Gloeckner F.O."/>
            <person name="Meyerdierks A."/>
            <person name="Widdel F."/>
            <person name="Gottschalk G."/>
            <person name="Amann R."/>
        </authorList>
    </citation>
    <scope>NUCLEOTIDE SEQUENCE</scope>
    <source>
        <strain evidence="1">HRM2</strain>
    </source>
</reference>
<dbReference type="STRING" id="177437.HRM2_31790"/>